<evidence type="ECO:0000313" key="3">
    <source>
        <dbReference type="EMBL" id="KAF5398343.1"/>
    </source>
</evidence>
<reference evidence="3" key="1">
    <citation type="submission" date="2019-05" db="EMBL/GenBank/DDBJ databases">
        <title>Annotation for the trematode Paragonimus heterotremus.</title>
        <authorList>
            <person name="Choi Y.-J."/>
        </authorList>
    </citation>
    <scope>NUCLEOTIDE SEQUENCE</scope>
    <source>
        <strain evidence="3">LC</strain>
    </source>
</reference>
<dbReference type="InterPro" id="IPR020904">
    <property type="entry name" value="Sc_DH/Rdtase_CS"/>
</dbReference>
<dbReference type="PANTHER" id="PTHR43975">
    <property type="entry name" value="ZGC:101858"/>
    <property type="match status" value="1"/>
</dbReference>
<keyword evidence="4" id="KW-1185">Reference proteome</keyword>
<evidence type="ECO:0000256" key="1">
    <source>
        <dbReference type="ARBA" id="ARBA00023002"/>
    </source>
</evidence>
<organism evidence="3 4">
    <name type="scientific">Paragonimus heterotremus</name>
    <dbReference type="NCBI Taxonomy" id="100268"/>
    <lineage>
        <taxon>Eukaryota</taxon>
        <taxon>Metazoa</taxon>
        <taxon>Spiralia</taxon>
        <taxon>Lophotrochozoa</taxon>
        <taxon>Platyhelminthes</taxon>
        <taxon>Trematoda</taxon>
        <taxon>Digenea</taxon>
        <taxon>Plagiorchiida</taxon>
        <taxon>Troglotremata</taxon>
        <taxon>Troglotrematidae</taxon>
        <taxon>Paragonimus</taxon>
    </lineage>
</organism>
<dbReference type="PROSITE" id="PS00061">
    <property type="entry name" value="ADH_SHORT"/>
    <property type="match status" value="1"/>
</dbReference>
<name>A0A8J4SHR1_9TREM</name>
<dbReference type="Proteomes" id="UP000748531">
    <property type="component" value="Unassembled WGS sequence"/>
</dbReference>
<keyword evidence="2" id="KW-0732">Signal</keyword>
<evidence type="ECO:0000256" key="2">
    <source>
        <dbReference type="SAM" id="SignalP"/>
    </source>
</evidence>
<feature type="chain" id="PRO_5035236399" evidence="2">
    <location>
        <begin position="28"/>
        <end position="278"/>
    </location>
</feature>
<dbReference type="EMBL" id="LUCH01005106">
    <property type="protein sequence ID" value="KAF5398343.1"/>
    <property type="molecule type" value="Genomic_DNA"/>
</dbReference>
<dbReference type="PRINTS" id="PR00081">
    <property type="entry name" value="GDHRDH"/>
</dbReference>
<proteinExistence type="predicted"/>
<dbReference type="PANTHER" id="PTHR43975:SF2">
    <property type="entry name" value="EG:BACR7A4.14 PROTEIN-RELATED"/>
    <property type="match status" value="1"/>
</dbReference>
<gene>
    <name evidence="3" type="ORF">PHET_08255</name>
</gene>
<accession>A0A8J4SHR1</accession>
<keyword evidence="1" id="KW-0560">Oxidoreductase</keyword>
<dbReference type="GO" id="GO:0016491">
    <property type="term" value="F:oxidoreductase activity"/>
    <property type="evidence" value="ECO:0007669"/>
    <property type="project" value="UniProtKB-KW"/>
</dbReference>
<dbReference type="AlphaFoldDB" id="A0A8J4SHR1"/>
<feature type="non-terminal residue" evidence="3">
    <location>
        <position position="1"/>
    </location>
</feature>
<dbReference type="Gene3D" id="3.40.50.720">
    <property type="entry name" value="NAD(P)-binding Rossmann-like Domain"/>
    <property type="match status" value="1"/>
</dbReference>
<comment type="caution">
    <text evidence="3">The sequence shown here is derived from an EMBL/GenBank/DDBJ whole genome shotgun (WGS) entry which is preliminary data.</text>
</comment>
<feature type="signal peptide" evidence="2">
    <location>
        <begin position="1"/>
        <end position="27"/>
    </location>
</feature>
<dbReference type="OrthoDB" id="47007at2759"/>
<dbReference type="PRINTS" id="PR00080">
    <property type="entry name" value="SDRFAMILY"/>
</dbReference>
<dbReference type="Pfam" id="PF13561">
    <property type="entry name" value="adh_short_C2"/>
    <property type="match status" value="1"/>
</dbReference>
<dbReference type="SUPFAM" id="SSF51735">
    <property type="entry name" value="NAD(P)-binding Rossmann-fold domains"/>
    <property type="match status" value="1"/>
</dbReference>
<dbReference type="FunFam" id="3.40.50.720:FF:000084">
    <property type="entry name" value="Short-chain dehydrogenase reductase"/>
    <property type="match status" value="1"/>
</dbReference>
<dbReference type="InterPro" id="IPR036291">
    <property type="entry name" value="NAD(P)-bd_dom_sf"/>
</dbReference>
<dbReference type="InterPro" id="IPR002347">
    <property type="entry name" value="SDR_fam"/>
</dbReference>
<protein>
    <submittedName>
        <fullName evidence="3">Short-chain alcohol dehydrogenase</fullName>
    </submittedName>
</protein>
<sequence>FHILIFLLNAFVLLAPSIFRLVHFSSGASSGIGKATAVLFARLGSRLALVARDEQRLKETVAECKAVNQTQHPPDKEPYIYVTADLLDPIQIEAAFSKTMAHFNQLNILVNNAGFMPQDNIETVSMQHFEQTMKVNLYSAVLLTHLAVPALTATKGTVVNVSSVCGTRSFPNVLSYCVSKAGLDQFTKCAALELAPKGIRVNCINPGVIVTPLQRRGGMSDSDYAAFLERSKVTHALGRAGEVDEAAQAIAFLASSASSFITGGLLPVDGGRSAMCPR</sequence>
<evidence type="ECO:0000313" key="4">
    <source>
        <dbReference type="Proteomes" id="UP000748531"/>
    </source>
</evidence>